<evidence type="ECO:0000256" key="2">
    <source>
        <dbReference type="ARBA" id="ARBA00022679"/>
    </source>
</evidence>
<dbReference type="Proteomes" id="UP000008983">
    <property type="component" value="Unassembled WGS sequence"/>
</dbReference>
<keyword evidence="3 6" id="KW-0547">Nucleotide-binding</keyword>
<sequence>MNLKIKSLSPQQKIINDLQQLDFQIYLKDKEIKIQIQIEQTIGQLIKLVKQESKKLSPIHFQGLVYLETFNGNEVADYYLTQEDKPIFKLKNITQLKGVYQQKLNENQSNQDVKIQDFSFLKCLGKGGTSDVFLVRHKESCKLFALKMISKTHLTEFKRLEQLLRERKILIDASKTPFIATLHCCFESNSHLNFLLEFYCGGELFFHLQNKKLSESESKFYFSQILICFEDLKPENIVLDVDGYVHLTDFGLSKIGMNSEEMTDSFCGSPEYMAPEVLARKGYNYSVDFYTLGAFLHELVTGLPPFYSDCTETILNNIANQELIIPQYLNNDLKCLLYQLLDKKPQNRIKSFEQIKKSKWLKDVNWIDIEQCLQPYKNKKKIKLSIFKYQFQELIQNKELRKQEIIIFTFKEIQIKVLFSNIPSLDIF</sequence>
<keyword evidence="5 6" id="KW-0067">ATP-binding</keyword>
<evidence type="ECO:0000259" key="7">
    <source>
        <dbReference type="PROSITE" id="PS50011"/>
    </source>
</evidence>
<protein>
    <submittedName>
        <fullName evidence="8">Protein kinase domain protein</fullName>
        <ecNumber evidence="8">2.7.11.11</ecNumber>
    </submittedName>
</protein>
<dbReference type="Gene3D" id="1.10.510.10">
    <property type="entry name" value="Transferase(Phosphotransferase) domain 1"/>
    <property type="match status" value="1"/>
</dbReference>
<dbReference type="GO" id="GO:0005524">
    <property type="term" value="F:ATP binding"/>
    <property type="evidence" value="ECO:0007669"/>
    <property type="project" value="UniProtKB-UniRule"/>
</dbReference>
<dbReference type="Pfam" id="PF00069">
    <property type="entry name" value="Pkinase"/>
    <property type="match status" value="1"/>
</dbReference>
<reference evidence="8 9" key="1">
    <citation type="submission" date="2011-07" db="EMBL/GenBank/DDBJ databases">
        <authorList>
            <person name="Coyne R."/>
            <person name="Brami D."/>
            <person name="Johnson J."/>
            <person name="Hostetler J."/>
            <person name="Hannick L."/>
            <person name="Clark T."/>
            <person name="Cassidy-Hanley D."/>
            <person name="Inman J."/>
        </authorList>
    </citation>
    <scope>NUCLEOTIDE SEQUENCE [LARGE SCALE GENOMIC DNA]</scope>
    <source>
        <strain evidence="8 9">G5</strain>
    </source>
</reference>
<dbReference type="RefSeq" id="XP_004034493.1">
    <property type="nucleotide sequence ID" value="XM_004034445.1"/>
</dbReference>
<evidence type="ECO:0000313" key="8">
    <source>
        <dbReference type="EMBL" id="EGR31007.1"/>
    </source>
</evidence>
<keyword evidence="2 8" id="KW-0808">Transferase</keyword>
<dbReference type="InParanoid" id="G0QUU7"/>
<dbReference type="OrthoDB" id="293074at2759"/>
<dbReference type="EC" id="2.7.11.11" evidence="8"/>
<dbReference type="EMBL" id="GL983923">
    <property type="protein sequence ID" value="EGR31007.1"/>
    <property type="molecule type" value="Genomic_DNA"/>
</dbReference>
<dbReference type="InterPro" id="IPR011009">
    <property type="entry name" value="Kinase-like_dom_sf"/>
</dbReference>
<dbReference type="PROSITE" id="PS00107">
    <property type="entry name" value="PROTEIN_KINASE_ATP"/>
    <property type="match status" value="1"/>
</dbReference>
<organism evidence="8 9">
    <name type="scientific">Ichthyophthirius multifiliis</name>
    <name type="common">White spot disease agent</name>
    <name type="synonym">Ich</name>
    <dbReference type="NCBI Taxonomy" id="5932"/>
    <lineage>
        <taxon>Eukaryota</taxon>
        <taxon>Sar</taxon>
        <taxon>Alveolata</taxon>
        <taxon>Ciliophora</taxon>
        <taxon>Intramacronucleata</taxon>
        <taxon>Oligohymenophorea</taxon>
        <taxon>Hymenostomatida</taxon>
        <taxon>Ophryoglenina</taxon>
        <taxon>Ichthyophthirius</taxon>
    </lineage>
</organism>
<evidence type="ECO:0000256" key="1">
    <source>
        <dbReference type="ARBA" id="ARBA00022527"/>
    </source>
</evidence>
<feature type="binding site" evidence="6">
    <location>
        <position position="147"/>
    </location>
    <ligand>
        <name>ATP</name>
        <dbReference type="ChEBI" id="CHEBI:30616"/>
    </ligand>
</feature>
<dbReference type="PANTHER" id="PTHR24351">
    <property type="entry name" value="RIBOSOMAL PROTEIN S6 KINASE"/>
    <property type="match status" value="1"/>
</dbReference>
<proteinExistence type="predicted"/>
<dbReference type="GeneID" id="14907136"/>
<dbReference type="CDD" id="cd05123">
    <property type="entry name" value="STKc_AGC"/>
    <property type="match status" value="1"/>
</dbReference>
<keyword evidence="9" id="KW-1185">Reference proteome</keyword>
<dbReference type="InterPro" id="IPR017441">
    <property type="entry name" value="Protein_kinase_ATP_BS"/>
</dbReference>
<dbReference type="AlphaFoldDB" id="G0QUU7"/>
<evidence type="ECO:0000256" key="5">
    <source>
        <dbReference type="ARBA" id="ARBA00022840"/>
    </source>
</evidence>
<dbReference type="InterPro" id="IPR045270">
    <property type="entry name" value="STKc_AGC"/>
</dbReference>
<dbReference type="GO" id="GO:0004691">
    <property type="term" value="F:cAMP-dependent protein kinase activity"/>
    <property type="evidence" value="ECO:0007669"/>
    <property type="project" value="UniProtKB-EC"/>
</dbReference>
<dbReference type="PROSITE" id="PS50011">
    <property type="entry name" value="PROTEIN_KINASE_DOM"/>
    <property type="match status" value="1"/>
</dbReference>
<feature type="domain" description="Protein kinase" evidence="7">
    <location>
        <begin position="118"/>
        <end position="361"/>
    </location>
</feature>
<evidence type="ECO:0000313" key="9">
    <source>
        <dbReference type="Proteomes" id="UP000008983"/>
    </source>
</evidence>
<keyword evidence="4 8" id="KW-0418">Kinase</keyword>
<dbReference type="OMA" id="CYDKQVA"/>
<dbReference type="SMART" id="SM00220">
    <property type="entry name" value="S_TKc"/>
    <property type="match status" value="1"/>
</dbReference>
<dbReference type="InterPro" id="IPR000719">
    <property type="entry name" value="Prot_kinase_dom"/>
</dbReference>
<dbReference type="eggNOG" id="KOG0598">
    <property type="taxonomic scope" value="Eukaryota"/>
</dbReference>
<evidence type="ECO:0000256" key="3">
    <source>
        <dbReference type="ARBA" id="ARBA00022741"/>
    </source>
</evidence>
<name>G0QUU7_ICHMU</name>
<dbReference type="SUPFAM" id="SSF56112">
    <property type="entry name" value="Protein kinase-like (PK-like)"/>
    <property type="match status" value="1"/>
</dbReference>
<accession>G0QUU7</accession>
<gene>
    <name evidence="8" type="ORF">IMG5_119480</name>
</gene>
<dbReference type="Gene3D" id="3.30.200.20">
    <property type="entry name" value="Phosphorylase Kinase, domain 1"/>
    <property type="match status" value="1"/>
</dbReference>
<evidence type="ECO:0000256" key="4">
    <source>
        <dbReference type="ARBA" id="ARBA00022777"/>
    </source>
</evidence>
<dbReference type="STRING" id="857967.G0QUU7"/>
<keyword evidence="1" id="KW-0723">Serine/threonine-protein kinase</keyword>
<evidence type="ECO:0000256" key="6">
    <source>
        <dbReference type="PROSITE-ProRule" id="PRU10141"/>
    </source>
</evidence>